<reference evidence="1" key="1">
    <citation type="journal article" date="2015" name="Genome Biol. Evol.">
        <title>Organellar Genomes of White Spruce (Picea glauca): Assembly and Annotation.</title>
        <authorList>
            <person name="Jackman S.D."/>
            <person name="Warren R.L."/>
            <person name="Gibb E.A."/>
            <person name="Vandervalk B.P."/>
            <person name="Mohamadi H."/>
            <person name="Chu J."/>
            <person name="Raymond A."/>
            <person name="Pleasance S."/>
            <person name="Coope R."/>
            <person name="Wildung M.R."/>
            <person name="Ritland C.E."/>
            <person name="Bousquet J."/>
            <person name="Jones S.J."/>
            <person name="Bohlmann J."/>
            <person name="Birol I."/>
        </authorList>
    </citation>
    <scope>NUCLEOTIDE SEQUENCE [LARGE SCALE GENOMIC DNA]</scope>
    <source>
        <tissue evidence="1">Flushing bud</tissue>
    </source>
</reference>
<geneLocation type="mitochondrion" evidence="1"/>
<name>A0A101M3P4_PICGL</name>
<evidence type="ECO:0000313" key="1">
    <source>
        <dbReference type="EMBL" id="KUM50425.1"/>
    </source>
</evidence>
<proteinExistence type="predicted"/>
<keyword evidence="1" id="KW-0496">Mitochondrion</keyword>
<sequence length="87" mass="10077">MGRRIKLTYINSVNREVKKVYVWVRSIDGEGSGIDGCQLCPMGTMDKANNARCCLYHPSFEIIYICHFRIFLALRSARPPDLIYFMI</sequence>
<dbReference type="EMBL" id="LKAM01000001">
    <property type="protein sequence ID" value="KUM50425.1"/>
    <property type="molecule type" value="Genomic_DNA"/>
</dbReference>
<organism evidence="1">
    <name type="scientific">Picea glauca</name>
    <name type="common">White spruce</name>
    <name type="synonym">Pinus glauca</name>
    <dbReference type="NCBI Taxonomy" id="3330"/>
    <lineage>
        <taxon>Eukaryota</taxon>
        <taxon>Viridiplantae</taxon>
        <taxon>Streptophyta</taxon>
        <taxon>Embryophyta</taxon>
        <taxon>Tracheophyta</taxon>
        <taxon>Spermatophyta</taxon>
        <taxon>Pinopsida</taxon>
        <taxon>Pinidae</taxon>
        <taxon>Conifers I</taxon>
        <taxon>Pinales</taxon>
        <taxon>Pinaceae</taxon>
        <taxon>Picea</taxon>
    </lineage>
</organism>
<accession>A0A101M3P4</accession>
<comment type="caution">
    <text evidence="1">The sequence shown here is derived from an EMBL/GenBank/DDBJ whole genome shotgun (WGS) entry which is preliminary data.</text>
</comment>
<dbReference type="AlphaFoldDB" id="A0A101M3P4"/>
<protein>
    <submittedName>
        <fullName evidence="1">Uncharacterized protein</fullName>
    </submittedName>
</protein>
<gene>
    <name evidence="1" type="ORF">ABT39_MTgene268</name>
</gene>